<keyword evidence="6" id="KW-1185">Reference proteome</keyword>
<dbReference type="Pfam" id="PF03088">
    <property type="entry name" value="Str_synth"/>
    <property type="match status" value="1"/>
</dbReference>
<reference evidence="6" key="1">
    <citation type="journal article" date="2019" name="Int. J. Syst. Evol. Microbiol.">
        <title>The Global Catalogue of Microorganisms (GCM) 10K type strain sequencing project: providing services to taxonomists for standard genome sequencing and annotation.</title>
        <authorList>
            <consortium name="The Broad Institute Genomics Platform"/>
            <consortium name="The Broad Institute Genome Sequencing Center for Infectious Disease"/>
            <person name="Wu L."/>
            <person name="Ma J."/>
        </authorList>
    </citation>
    <scope>NUCLEOTIDE SEQUENCE [LARGE SCALE GENOMIC DNA]</scope>
    <source>
        <strain evidence="6">CCTCC AB 2013263</strain>
    </source>
</reference>
<dbReference type="PANTHER" id="PTHR10426:SF88">
    <property type="entry name" value="ADIPOCYTE PLASMA MEMBRANE-ASSOCIATED PROTEIN HEMOMUCIN-RELATED"/>
    <property type="match status" value="1"/>
</dbReference>
<evidence type="ECO:0000256" key="1">
    <source>
        <dbReference type="ARBA" id="ARBA00009191"/>
    </source>
</evidence>
<dbReference type="InterPro" id="IPR018119">
    <property type="entry name" value="Strictosidine_synth_cons-reg"/>
</dbReference>
<dbReference type="SUPFAM" id="SSF63829">
    <property type="entry name" value="Calcium-dependent phosphotriesterase"/>
    <property type="match status" value="1"/>
</dbReference>
<name>A0ABV8A9G0_9DEIO</name>
<accession>A0ABV8A9G0</accession>
<protein>
    <submittedName>
        <fullName evidence="5">SMP-30/gluconolactonase/LRE family protein</fullName>
    </submittedName>
</protein>
<gene>
    <name evidence="5" type="ORF">ACFOPQ_16445</name>
</gene>
<comment type="caution">
    <text evidence="5">The sequence shown here is derived from an EMBL/GenBank/DDBJ whole genome shotgun (WGS) entry which is preliminary data.</text>
</comment>
<evidence type="ECO:0000256" key="3">
    <source>
        <dbReference type="ARBA" id="ARBA00023180"/>
    </source>
</evidence>
<dbReference type="Pfam" id="PF20067">
    <property type="entry name" value="SSL_N"/>
    <property type="match status" value="1"/>
</dbReference>
<proteinExistence type="inferred from homology"/>
<evidence type="ECO:0000313" key="6">
    <source>
        <dbReference type="Proteomes" id="UP001595748"/>
    </source>
</evidence>
<feature type="domain" description="Strictosidine synthase conserved region" evidence="4">
    <location>
        <begin position="152"/>
        <end position="239"/>
    </location>
</feature>
<keyword evidence="2" id="KW-0597">Phosphoprotein</keyword>
<dbReference type="PANTHER" id="PTHR10426">
    <property type="entry name" value="STRICTOSIDINE SYNTHASE-RELATED"/>
    <property type="match status" value="1"/>
</dbReference>
<dbReference type="Gene3D" id="2.120.10.30">
    <property type="entry name" value="TolB, C-terminal domain"/>
    <property type="match status" value="1"/>
</dbReference>
<evidence type="ECO:0000313" key="5">
    <source>
        <dbReference type="EMBL" id="MFC3862353.1"/>
    </source>
</evidence>
<sequence>MRRFLTRSLTLGLLAGAAWLFASPTPIRARRWDGLPSAPPTDQGHYANNDLLTPVDHFVQPPGLHAPESTAVDAQGRIYASFDGGHIVRFSPDGQQHEAFVNTGGRPLGLRFHPGGDLLVADAKRGLLRCSPAGEIKVLSTGAGGVPFGFTDDLDVDDAGRFVYFTDASSEYPWPDELLDLLEHGGHGRVLRHDLQSGETTVLRAGLNFPNGVTLGQHGDFLLVTETGMASVHRLWLQGDRAGQWEVFAANLPAYPDNIRRDDQGLYWVALPSRRTPLLDATHHTPWLREVAARLTRRFKLPLKEEAMLVALNGDGQAVHYATYSAPGAYSYITQVLPHGEHLLLSSLHQSTVARISRAQVTARSSYDHV</sequence>
<organism evidence="5 6">
    <name type="scientific">Deinococcus antarcticus</name>
    <dbReference type="NCBI Taxonomy" id="1298767"/>
    <lineage>
        <taxon>Bacteria</taxon>
        <taxon>Thermotogati</taxon>
        <taxon>Deinococcota</taxon>
        <taxon>Deinococci</taxon>
        <taxon>Deinococcales</taxon>
        <taxon>Deinococcaceae</taxon>
        <taxon>Deinococcus</taxon>
    </lineage>
</organism>
<dbReference type="InterPro" id="IPR011042">
    <property type="entry name" value="6-blade_b-propeller_TolB-like"/>
</dbReference>
<dbReference type="RefSeq" id="WP_380080148.1">
    <property type="nucleotide sequence ID" value="NZ_JBHRZF010000188.1"/>
</dbReference>
<evidence type="ECO:0000259" key="4">
    <source>
        <dbReference type="Pfam" id="PF03088"/>
    </source>
</evidence>
<dbReference type="Proteomes" id="UP001595748">
    <property type="component" value="Unassembled WGS sequence"/>
</dbReference>
<evidence type="ECO:0000256" key="2">
    <source>
        <dbReference type="ARBA" id="ARBA00022553"/>
    </source>
</evidence>
<keyword evidence="3" id="KW-0325">Glycoprotein</keyword>
<dbReference type="EMBL" id="JBHRZF010000188">
    <property type="protein sequence ID" value="MFC3862353.1"/>
    <property type="molecule type" value="Genomic_DNA"/>
</dbReference>
<comment type="similarity">
    <text evidence="1">Belongs to the strictosidine synthase family.</text>
</comment>